<accession>A0A8R1YIL4</accession>
<feature type="compositionally biased region" description="Basic and acidic residues" evidence="5">
    <location>
        <begin position="1129"/>
        <end position="1140"/>
    </location>
</feature>
<dbReference type="Gene3D" id="1.10.1420.10">
    <property type="match status" value="1"/>
</dbReference>
<dbReference type="InterPro" id="IPR036187">
    <property type="entry name" value="DNA_mismatch_repair_MutS_sf"/>
</dbReference>
<dbReference type="InterPro" id="IPR000432">
    <property type="entry name" value="DNA_mismatch_repair_MutS_C"/>
</dbReference>
<feature type="region of interest" description="Disordered" evidence="5">
    <location>
        <begin position="126"/>
        <end position="243"/>
    </location>
</feature>
<keyword evidence="2" id="KW-0547">Nucleotide-binding</keyword>
<dbReference type="GO" id="GO:0051026">
    <property type="term" value="P:chiasma assembly"/>
    <property type="evidence" value="ECO:0000318"/>
    <property type="project" value="GO_Central"/>
</dbReference>
<evidence type="ECO:0000313" key="8">
    <source>
        <dbReference type="Proteomes" id="UP000005239"/>
    </source>
</evidence>
<dbReference type="Pfam" id="PF05192">
    <property type="entry name" value="MutS_III"/>
    <property type="match status" value="1"/>
</dbReference>
<keyword evidence="4" id="KW-0238">DNA-binding</keyword>
<proteinExistence type="inferred from homology"/>
<dbReference type="GO" id="GO:0140664">
    <property type="term" value="F:ATP-dependent DNA damage sensor activity"/>
    <property type="evidence" value="ECO:0007669"/>
    <property type="project" value="InterPro"/>
</dbReference>
<dbReference type="EnsemblMetazoa" id="PPA22376.1">
    <property type="protein sequence ID" value="PPA22376.1"/>
    <property type="gene ID" value="WBGene00111930"/>
</dbReference>
<dbReference type="SUPFAM" id="SSF48334">
    <property type="entry name" value="DNA repair protein MutS, domain III"/>
    <property type="match status" value="1"/>
</dbReference>
<dbReference type="GO" id="GO:0003690">
    <property type="term" value="F:double-stranded DNA binding"/>
    <property type="evidence" value="ECO:0000318"/>
    <property type="project" value="GO_Central"/>
</dbReference>
<dbReference type="GO" id="GO:0005524">
    <property type="term" value="F:ATP binding"/>
    <property type="evidence" value="ECO:0007669"/>
    <property type="project" value="UniProtKB-KW"/>
</dbReference>
<name>A0A8R1YIL4_PRIPA</name>
<protein>
    <recommendedName>
        <fullName evidence="6">DNA mismatch repair proteins mutS family domain-containing protein</fullName>
    </recommendedName>
</protein>
<dbReference type="AlphaFoldDB" id="A0A8R1YIL4"/>
<feature type="compositionally biased region" description="Polar residues" evidence="5">
    <location>
        <begin position="1155"/>
        <end position="1179"/>
    </location>
</feature>
<dbReference type="SMART" id="SM00533">
    <property type="entry name" value="MUTSd"/>
    <property type="match status" value="1"/>
</dbReference>
<dbReference type="InterPro" id="IPR027417">
    <property type="entry name" value="P-loop_NTPase"/>
</dbReference>
<keyword evidence="8" id="KW-1185">Reference proteome</keyword>
<feature type="region of interest" description="Disordered" evidence="5">
    <location>
        <begin position="1206"/>
        <end position="1225"/>
    </location>
</feature>
<feature type="compositionally biased region" description="Acidic residues" evidence="5">
    <location>
        <begin position="168"/>
        <end position="177"/>
    </location>
</feature>
<sequence length="1268" mass="141498">MSASRHTHSQRSEAPVQAGILDRLEELEEDMEGGAWNPPRASVILSVCYSGGMIGAAVYDQAKTTVHLVRDVAEECHFPVLSHILERVNPTRILTNCAQDVNMVNFLSKACGISIAEDDDVTQTMDETVNSSKREEGGAEGAGNGKAFLPPRSGSVARDGEQGKSAEVEETTGDDGLEPVQKWVNEQPSKFSRSSQRTLSDGRAMSAEPLRRATIRDDEDATPSDEDDDEEEEEGEGERTTAPAIAAELQKLSNCTYNCDRALVRIAELFESEALSECEAGLITRFRIDTGSANMVRALGALLHHMDSARVGVEFLLPTARTPVTAIKTMMVQEMVEMDAMTFRALGIFAVDPGTDTTVRNVEHAKLINKDRFSLFGICCRCRSAPGKRMLRKWFSRPTRDSTVLQNRHDAVAFLANDENKDIGVYLQRVLKPVRSLKTTMKRLRASSMKINDWIGLHSSVHHLRELGHLLHSGRFRLKIMAEFKPFFDDRLEEVKTIMEALIDYDESRVENRMVVRVGLDADVDQMKATYRSLPDNLTRAAKNEAVRLGSPSSCAVGYVPMVGYLLQLPAHFDYQQYDDLEFLYEDGQSLHVKSDMMRRLDEEIGDIKMQIIDRETTIMLRLERLLISRSRVIITCVRAAAVIDCCLSLATTANMFGWCRPTIVEEAVIQAKGVVHPLAQLTVASNFVANPIESGGDDTKVKIFTGPNACGKSVYLKQVGLLCYLAHVGSFVPAVSAKIGLLTGILTRMYTLDGVLDGMSTFAKDVGQLSFALRRSTGHSLVIIDEFGKGTMTEVGLSLLTASVEHLVNKGKEACPHLLVSTHFHALIDLLDTDQSAITYNTLEVLRKGTLLYFQFKLVEGIVTSSFAAFTAAKAGIPQRAVERANKIYEHLRDGGRLCDMRLGIEGEEEMNEWLHGQMESAVAWMEGWELTEDDEEERVDELIEMLRKHLFTADERNEGNEDREEGMEEDDNDGREAVVAEPEVRREVEPEETVQPQEKDEITPPPTAEPPTENTVDKEGDGSQDTVVREVNTVHPAAEAIDQPRDTVYGSKDTVEQAAPIDEEQPSQRVYTFPWEHEDEEEEEKEEGEEGENSTLADEGDALRDVTFPWELEKSLDEEEEEEGEQEKEKDLQGRPDDETLDTSHAILHPLEDTSNAENSSTTKSSDVLNSTTNSILKGSARRGDRTIDRSNLSVSFSKEITMMVEKEKEPEPQRKQVSPVKRPANFELFERLLRYSAEKGEKTQQNDRVTVTSDLTIAVKRLRSH</sequence>
<dbReference type="GO" id="GO:0005634">
    <property type="term" value="C:nucleus"/>
    <property type="evidence" value="ECO:0000318"/>
    <property type="project" value="GO_Central"/>
</dbReference>
<reference evidence="8" key="1">
    <citation type="journal article" date="2008" name="Nat. Genet.">
        <title>The Pristionchus pacificus genome provides a unique perspective on nematode lifestyle and parasitism.</title>
        <authorList>
            <person name="Dieterich C."/>
            <person name="Clifton S.W."/>
            <person name="Schuster L.N."/>
            <person name="Chinwalla A."/>
            <person name="Delehaunty K."/>
            <person name="Dinkelacker I."/>
            <person name="Fulton L."/>
            <person name="Fulton R."/>
            <person name="Godfrey J."/>
            <person name="Minx P."/>
            <person name="Mitreva M."/>
            <person name="Roeseler W."/>
            <person name="Tian H."/>
            <person name="Witte H."/>
            <person name="Yang S.P."/>
            <person name="Wilson R.K."/>
            <person name="Sommer R.J."/>
        </authorList>
    </citation>
    <scope>NUCLEOTIDE SEQUENCE [LARGE SCALE GENOMIC DNA]</scope>
    <source>
        <strain evidence="8">PS312</strain>
    </source>
</reference>
<dbReference type="Proteomes" id="UP000005239">
    <property type="component" value="Unassembled WGS sequence"/>
</dbReference>
<feature type="compositionally biased region" description="Acidic residues" evidence="5">
    <location>
        <begin position="1079"/>
        <end position="1094"/>
    </location>
</feature>
<dbReference type="GO" id="GO:0006298">
    <property type="term" value="P:mismatch repair"/>
    <property type="evidence" value="ECO:0007669"/>
    <property type="project" value="InterPro"/>
</dbReference>
<feature type="compositionally biased region" description="Basic and acidic residues" evidence="5">
    <location>
        <begin position="976"/>
        <end position="990"/>
    </location>
</feature>
<keyword evidence="3" id="KW-0067">ATP-binding</keyword>
<dbReference type="FunFam" id="3.40.50.300:FF:006014">
    <property type="entry name" value="MutS domain V domaincontaining protein"/>
    <property type="match status" value="1"/>
</dbReference>
<dbReference type="Pfam" id="PF00488">
    <property type="entry name" value="MutS_V"/>
    <property type="match status" value="1"/>
</dbReference>
<evidence type="ECO:0000259" key="6">
    <source>
        <dbReference type="PROSITE" id="PS00486"/>
    </source>
</evidence>
<feature type="region of interest" description="Disordered" evidence="5">
    <location>
        <begin position="955"/>
        <end position="1194"/>
    </location>
</feature>
<dbReference type="Gene3D" id="3.40.50.300">
    <property type="entry name" value="P-loop containing nucleotide triphosphate hydrolases"/>
    <property type="match status" value="1"/>
</dbReference>
<evidence type="ECO:0000256" key="1">
    <source>
        <dbReference type="ARBA" id="ARBA00006271"/>
    </source>
</evidence>
<evidence type="ECO:0000256" key="3">
    <source>
        <dbReference type="ARBA" id="ARBA00022840"/>
    </source>
</evidence>
<dbReference type="SUPFAM" id="SSF52540">
    <property type="entry name" value="P-loop containing nucleoside triphosphate hydrolases"/>
    <property type="match status" value="1"/>
</dbReference>
<gene>
    <name evidence="7" type="primary">WBGene00111930</name>
</gene>
<feature type="compositionally biased region" description="Basic and acidic residues" evidence="5">
    <location>
        <begin position="158"/>
        <end position="167"/>
    </location>
</feature>
<organism evidence="7 8">
    <name type="scientific">Pristionchus pacificus</name>
    <name type="common">Parasitic nematode worm</name>
    <dbReference type="NCBI Taxonomy" id="54126"/>
    <lineage>
        <taxon>Eukaryota</taxon>
        <taxon>Metazoa</taxon>
        <taxon>Ecdysozoa</taxon>
        <taxon>Nematoda</taxon>
        <taxon>Chromadorea</taxon>
        <taxon>Rhabditida</taxon>
        <taxon>Rhabditina</taxon>
        <taxon>Diplogasteromorpha</taxon>
        <taxon>Diplogasteroidea</taxon>
        <taxon>Neodiplogasteridae</taxon>
        <taxon>Pristionchus</taxon>
    </lineage>
</organism>
<evidence type="ECO:0000256" key="2">
    <source>
        <dbReference type="ARBA" id="ARBA00022741"/>
    </source>
</evidence>
<dbReference type="PANTHER" id="PTHR11361">
    <property type="entry name" value="DNA MISMATCH REPAIR PROTEIN MUTS FAMILY MEMBER"/>
    <property type="match status" value="1"/>
</dbReference>
<dbReference type="PROSITE" id="PS00486">
    <property type="entry name" value="DNA_MISMATCH_REPAIR_2"/>
    <property type="match status" value="1"/>
</dbReference>
<dbReference type="PANTHER" id="PTHR11361:SF20">
    <property type="entry name" value="MUTS PROTEIN HOMOLOG 5"/>
    <property type="match status" value="1"/>
</dbReference>
<evidence type="ECO:0000313" key="7">
    <source>
        <dbReference type="EnsemblMetazoa" id="PPA22376.1"/>
    </source>
</evidence>
<dbReference type="InterPro" id="IPR007696">
    <property type="entry name" value="DNA_mismatch_repair_MutS_core"/>
</dbReference>
<dbReference type="InterPro" id="IPR045076">
    <property type="entry name" value="MutS"/>
</dbReference>
<reference evidence="7" key="2">
    <citation type="submission" date="2022-06" db="UniProtKB">
        <authorList>
            <consortium name="EnsemblMetazoa"/>
        </authorList>
    </citation>
    <scope>IDENTIFICATION</scope>
    <source>
        <strain evidence="7">PS312</strain>
    </source>
</reference>
<evidence type="ECO:0000256" key="5">
    <source>
        <dbReference type="SAM" id="MobiDB-lite"/>
    </source>
</evidence>
<feature type="domain" description="DNA mismatch repair proteins mutS family" evidence="6">
    <location>
        <begin position="781"/>
        <end position="797"/>
    </location>
</feature>
<dbReference type="SMART" id="SM00534">
    <property type="entry name" value="MUTSac"/>
    <property type="match status" value="1"/>
</dbReference>
<comment type="similarity">
    <text evidence="1">Belongs to the DNA mismatch repair MutS family.</text>
</comment>
<dbReference type="GO" id="GO:0030983">
    <property type="term" value="F:mismatched DNA binding"/>
    <property type="evidence" value="ECO:0007669"/>
    <property type="project" value="InterPro"/>
</dbReference>
<feature type="compositionally biased region" description="Acidic residues" evidence="5">
    <location>
        <begin position="963"/>
        <end position="975"/>
    </location>
</feature>
<feature type="compositionally biased region" description="Acidic residues" evidence="5">
    <location>
        <begin position="1118"/>
        <end position="1128"/>
    </location>
</feature>
<evidence type="ECO:0000256" key="4">
    <source>
        <dbReference type="ARBA" id="ARBA00023125"/>
    </source>
</evidence>
<feature type="compositionally biased region" description="Basic and acidic residues" evidence="5">
    <location>
        <begin position="1207"/>
        <end position="1217"/>
    </location>
</feature>
<feature type="compositionally biased region" description="Acidic residues" evidence="5">
    <location>
        <begin position="217"/>
        <end position="236"/>
    </location>
</feature>
<feature type="compositionally biased region" description="Polar residues" evidence="5">
    <location>
        <begin position="184"/>
        <end position="199"/>
    </location>
</feature>